<feature type="transmembrane region" description="Helical" evidence="1">
    <location>
        <begin position="12"/>
        <end position="29"/>
    </location>
</feature>
<accession>A0AAJ0BQA5</accession>
<gene>
    <name evidence="2" type="ORF">QBC33DRAFT_552843</name>
</gene>
<evidence type="ECO:0000313" key="3">
    <source>
        <dbReference type="Proteomes" id="UP001244011"/>
    </source>
</evidence>
<dbReference type="RefSeq" id="XP_060278320.1">
    <property type="nucleotide sequence ID" value="XM_060429340.1"/>
</dbReference>
<dbReference type="Proteomes" id="UP001244011">
    <property type="component" value="Unassembled WGS sequence"/>
</dbReference>
<comment type="caution">
    <text evidence="2">The sequence shown here is derived from an EMBL/GenBank/DDBJ whole genome shotgun (WGS) entry which is preliminary data.</text>
</comment>
<evidence type="ECO:0000256" key="1">
    <source>
        <dbReference type="SAM" id="Phobius"/>
    </source>
</evidence>
<dbReference type="GeneID" id="85312527"/>
<sequence length="120" mass="12907">MMASAVLEDRLLPFAAGVPASGFLSFSFSCRGGSCLGVAMALASFTGALATFHGGYFLGCILDWWLSPGAFRGCRPFQPGSRPGSGSLLPWFSRWFPPWFRITPALVLSMALAFGFRFPT</sequence>
<name>A0AAJ0BQA5_9PEZI</name>
<keyword evidence="3" id="KW-1185">Reference proteome</keyword>
<keyword evidence="1" id="KW-0472">Membrane</keyword>
<reference evidence="2" key="1">
    <citation type="submission" date="2023-06" db="EMBL/GenBank/DDBJ databases">
        <title>Genome-scale phylogeny and comparative genomics of the fungal order Sordariales.</title>
        <authorList>
            <consortium name="Lawrence Berkeley National Laboratory"/>
            <person name="Hensen N."/>
            <person name="Bonometti L."/>
            <person name="Westerberg I."/>
            <person name="Brannstrom I.O."/>
            <person name="Guillou S."/>
            <person name="Cros-Aarteil S."/>
            <person name="Calhoun S."/>
            <person name="Haridas S."/>
            <person name="Kuo A."/>
            <person name="Mondo S."/>
            <person name="Pangilinan J."/>
            <person name="Riley R."/>
            <person name="Labutti K."/>
            <person name="Andreopoulos B."/>
            <person name="Lipzen A."/>
            <person name="Chen C."/>
            <person name="Yanf M."/>
            <person name="Daum C."/>
            <person name="Ng V."/>
            <person name="Clum A."/>
            <person name="Steindorff A."/>
            <person name="Ohm R."/>
            <person name="Martin F."/>
            <person name="Silar P."/>
            <person name="Natvig D."/>
            <person name="Lalanne C."/>
            <person name="Gautier V."/>
            <person name="Ament-Velasquez S.L."/>
            <person name="Kruys A."/>
            <person name="Hutchinson M.I."/>
            <person name="Powell A.J."/>
            <person name="Barry K."/>
            <person name="Miller A.N."/>
            <person name="Grigoriev I.V."/>
            <person name="Debuchy R."/>
            <person name="Gladieux P."/>
            <person name="Thoren M.H."/>
            <person name="Johannesson H."/>
        </authorList>
    </citation>
    <scope>NUCLEOTIDE SEQUENCE</scope>
    <source>
        <strain evidence="2">8032-3</strain>
    </source>
</reference>
<evidence type="ECO:0000313" key="2">
    <source>
        <dbReference type="EMBL" id="KAK1762107.1"/>
    </source>
</evidence>
<organism evidence="2 3">
    <name type="scientific">Phialemonium atrogriseum</name>
    <dbReference type="NCBI Taxonomy" id="1093897"/>
    <lineage>
        <taxon>Eukaryota</taxon>
        <taxon>Fungi</taxon>
        <taxon>Dikarya</taxon>
        <taxon>Ascomycota</taxon>
        <taxon>Pezizomycotina</taxon>
        <taxon>Sordariomycetes</taxon>
        <taxon>Sordariomycetidae</taxon>
        <taxon>Cephalothecales</taxon>
        <taxon>Cephalothecaceae</taxon>
        <taxon>Phialemonium</taxon>
    </lineage>
</organism>
<keyword evidence="1" id="KW-1133">Transmembrane helix</keyword>
<dbReference type="AlphaFoldDB" id="A0AAJ0BQA5"/>
<proteinExistence type="predicted"/>
<feature type="transmembrane region" description="Helical" evidence="1">
    <location>
        <begin position="36"/>
        <end position="58"/>
    </location>
</feature>
<dbReference type="EMBL" id="MU839043">
    <property type="protein sequence ID" value="KAK1762107.1"/>
    <property type="molecule type" value="Genomic_DNA"/>
</dbReference>
<protein>
    <submittedName>
        <fullName evidence="2">Uncharacterized protein</fullName>
    </submittedName>
</protein>
<feature type="transmembrane region" description="Helical" evidence="1">
    <location>
        <begin position="99"/>
        <end position="118"/>
    </location>
</feature>
<keyword evidence="1" id="KW-0812">Transmembrane</keyword>